<reference evidence="1 2" key="1">
    <citation type="submission" date="2015-04" db="EMBL/GenBank/DDBJ databases">
        <authorList>
            <person name="Syromyatnikov M.Y."/>
            <person name="Popov V.N."/>
        </authorList>
    </citation>
    <scope>NUCLEOTIDE SEQUENCE [LARGE SCALE GENOMIC DNA]</scope>
</reference>
<accession>A0A1J1IIA2</accession>
<protein>
    <submittedName>
        <fullName evidence="1">CLUMA_CG013223, isoform A</fullName>
    </submittedName>
</protein>
<dbReference type="Proteomes" id="UP000183832">
    <property type="component" value="Unassembled WGS sequence"/>
</dbReference>
<proteinExistence type="predicted"/>
<evidence type="ECO:0000313" key="1">
    <source>
        <dbReference type="EMBL" id="CRK99920.1"/>
    </source>
</evidence>
<gene>
    <name evidence="1" type="ORF">CLUMA_CG013223</name>
</gene>
<evidence type="ECO:0000313" key="2">
    <source>
        <dbReference type="Proteomes" id="UP000183832"/>
    </source>
</evidence>
<sequence length="101" mass="11833">MNVKRKTFMQYHGSSMSIASLTMLNFNFIVSIGNARHFEVLKCPSCQPHKTSFNFHSRYLIKKCFSQKNQIFKLYIRGIIQPTLKFSFSQTEPDMKHMCTS</sequence>
<organism evidence="1 2">
    <name type="scientific">Clunio marinus</name>
    <dbReference type="NCBI Taxonomy" id="568069"/>
    <lineage>
        <taxon>Eukaryota</taxon>
        <taxon>Metazoa</taxon>
        <taxon>Ecdysozoa</taxon>
        <taxon>Arthropoda</taxon>
        <taxon>Hexapoda</taxon>
        <taxon>Insecta</taxon>
        <taxon>Pterygota</taxon>
        <taxon>Neoptera</taxon>
        <taxon>Endopterygota</taxon>
        <taxon>Diptera</taxon>
        <taxon>Nematocera</taxon>
        <taxon>Chironomoidea</taxon>
        <taxon>Chironomidae</taxon>
        <taxon>Clunio</taxon>
    </lineage>
</organism>
<dbReference type="EMBL" id="CVRI01000054">
    <property type="protein sequence ID" value="CRK99920.1"/>
    <property type="molecule type" value="Genomic_DNA"/>
</dbReference>
<dbReference type="AlphaFoldDB" id="A0A1J1IIA2"/>
<name>A0A1J1IIA2_9DIPT</name>
<keyword evidence="2" id="KW-1185">Reference proteome</keyword>